<reference evidence="7" key="2">
    <citation type="journal article" date="2021" name="PeerJ">
        <title>Extensive microbial diversity within the chicken gut microbiome revealed by metagenomics and culture.</title>
        <authorList>
            <person name="Gilroy R."/>
            <person name="Ravi A."/>
            <person name="Getino M."/>
            <person name="Pursley I."/>
            <person name="Horton D.L."/>
            <person name="Alikhan N.F."/>
            <person name="Baker D."/>
            <person name="Gharbi K."/>
            <person name="Hall N."/>
            <person name="Watson M."/>
            <person name="Adriaenssens E.M."/>
            <person name="Foster-Nyarko E."/>
            <person name="Jarju S."/>
            <person name="Secka A."/>
            <person name="Antonio M."/>
            <person name="Oren A."/>
            <person name="Chaudhuri R.R."/>
            <person name="La Ragione R."/>
            <person name="Hildebrand F."/>
            <person name="Pallen M.J."/>
        </authorList>
    </citation>
    <scope>NUCLEOTIDE SEQUENCE</scope>
    <source>
        <strain evidence="7">D5-748</strain>
    </source>
</reference>
<dbReference type="Proteomes" id="UP000823619">
    <property type="component" value="Unassembled WGS sequence"/>
</dbReference>
<reference evidence="7" key="1">
    <citation type="submission" date="2020-10" db="EMBL/GenBank/DDBJ databases">
        <authorList>
            <person name="Gilroy R."/>
        </authorList>
    </citation>
    <scope>NUCLEOTIDE SEQUENCE</scope>
    <source>
        <strain evidence="7">D5-748</strain>
    </source>
</reference>
<dbReference type="EMBL" id="JADIMO010000041">
    <property type="protein sequence ID" value="MBO8444780.1"/>
    <property type="molecule type" value="Genomic_DNA"/>
</dbReference>
<dbReference type="EC" id="3.5.1.28" evidence="2"/>
<dbReference type="SMART" id="SM00646">
    <property type="entry name" value="Ami_3"/>
    <property type="match status" value="1"/>
</dbReference>
<dbReference type="GO" id="GO:0030288">
    <property type="term" value="C:outer membrane-bounded periplasmic space"/>
    <property type="evidence" value="ECO:0007669"/>
    <property type="project" value="TreeGrafter"/>
</dbReference>
<evidence type="ECO:0000259" key="6">
    <source>
        <dbReference type="SMART" id="SM00646"/>
    </source>
</evidence>
<evidence type="ECO:0000313" key="8">
    <source>
        <dbReference type="Proteomes" id="UP000823619"/>
    </source>
</evidence>
<feature type="signal peptide" evidence="5">
    <location>
        <begin position="1"/>
        <end position="25"/>
    </location>
</feature>
<dbReference type="FunFam" id="3.40.630.40:FF:000005">
    <property type="entry name" value="N-acetylmuramoyl-L-alanine amidase (AmiA)"/>
    <property type="match status" value="1"/>
</dbReference>
<dbReference type="SUPFAM" id="SSF53187">
    <property type="entry name" value="Zn-dependent exopeptidases"/>
    <property type="match status" value="1"/>
</dbReference>
<comment type="catalytic activity">
    <reaction evidence="1">
        <text>Hydrolyzes the link between N-acetylmuramoyl residues and L-amino acid residues in certain cell-wall glycopeptides.</text>
        <dbReference type="EC" id="3.5.1.28"/>
    </reaction>
</comment>
<dbReference type="CDD" id="cd02696">
    <property type="entry name" value="MurNAc-LAA"/>
    <property type="match status" value="1"/>
</dbReference>
<proteinExistence type="predicted"/>
<feature type="chain" id="PRO_5038395190" description="N-acetylmuramoyl-L-alanine amidase" evidence="5">
    <location>
        <begin position="26"/>
        <end position="378"/>
    </location>
</feature>
<organism evidence="7 8">
    <name type="scientific">Candidatus Cryptobacteroides merdavium</name>
    <dbReference type="NCBI Taxonomy" id="2840769"/>
    <lineage>
        <taxon>Bacteria</taxon>
        <taxon>Pseudomonadati</taxon>
        <taxon>Bacteroidota</taxon>
        <taxon>Bacteroidia</taxon>
        <taxon>Bacteroidales</taxon>
        <taxon>Candidatus Cryptobacteroides</taxon>
    </lineage>
</organism>
<evidence type="ECO:0000256" key="1">
    <source>
        <dbReference type="ARBA" id="ARBA00001561"/>
    </source>
</evidence>
<dbReference type="InterPro" id="IPR050695">
    <property type="entry name" value="N-acetylmuramoyl_amidase_3"/>
</dbReference>
<keyword evidence="3" id="KW-0378">Hydrolase</keyword>
<sequence>MIKIVPHCMPLMALFLFLALPSALSGQQPPSKPRLKTVVLDPGHGGKDAGCISRDGKTYEKTITLSVAKLLGQKISSAYPDVKVVYTRSTDQYITLNDRAEVANRNHADLFISIHVDAFTNTSANGFSAHVFGRSSGKDSDLFQRNLDLCRRENSVILLEEDYSTEYSGFDPNDPESFIFFNLMQNAFYEQSILFAAEVAGELSKGPIVHSRGIWQNPFYVLWRTTMPAVLVELGFMSNPSDLKVLRSSAGKEQIAGRLFNAFRKFKAAYDGSLDLSSLQSSQPEKQQSSVPAAASGKAGPDVRYGIQILALSKKIKTGDKALKGYSPEIFRTGDIYKYIVGISSSEAEALDTYRTVKRRFPDSFPVVIDGERISPLK</sequence>
<name>A0A9D9H8F5_9BACT</name>
<comment type="caution">
    <text evidence="7">The sequence shown here is derived from an EMBL/GenBank/DDBJ whole genome shotgun (WGS) entry which is preliminary data.</text>
</comment>
<dbReference type="AlphaFoldDB" id="A0A9D9H8F5"/>
<protein>
    <recommendedName>
        <fullName evidence="2">N-acetylmuramoyl-L-alanine amidase</fullName>
        <ecNumber evidence="2">3.5.1.28</ecNumber>
    </recommendedName>
</protein>
<feature type="domain" description="MurNAc-LAA" evidence="6">
    <location>
        <begin position="100"/>
        <end position="264"/>
    </location>
</feature>
<dbReference type="Gene3D" id="3.40.630.40">
    <property type="entry name" value="Zn-dependent exopeptidases"/>
    <property type="match status" value="1"/>
</dbReference>
<evidence type="ECO:0000256" key="3">
    <source>
        <dbReference type="ARBA" id="ARBA00022801"/>
    </source>
</evidence>
<evidence type="ECO:0000256" key="5">
    <source>
        <dbReference type="SAM" id="SignalP"/>
    </source>
</evidence>
<gene>
    <name evidence="7" type="ORF">IAC23_03670</name>
</gene>
<evidence type="ECO:0000313" key="7">
    <source>
        <dbReference type="EMBL" id="MBO8444780.1"/>
    </source>
</evidence>
<evidence type="ECO:0000256" key="4">
    <source>
        <dbReference type="SAM" id="MobiDB-lite"/>
    </source>
</evidence>
<dbReference type="Pfam" id="PF01520">
    <property type="entry name" value="Amidase_3"/>
    <property type="match status" value="1"/>
</dbReference>
<dbReference type="InterPro" id="IPR002508">
    <property type="entry name" value="MurNAc-LAA_cat"/>
</dbReference>
<dbReference type="PANTHER" id="PTHR30404:SF0">
    <property type="entry name" value="N-ACETYLMURAMOYL-L-ALANINE AMIDASE AMIC"/>
    <property type="match status" value="1"/>
</dbReference>
<accession>A0A9D9H8F5</accession>
<keyword evidence="5" id="KW-0732">Signal</keyword>
<dbReference type="GO" id="GO:0008745">
    <property type="term" value="F:N-acetylmuramoyl-L-alanine amidase activity"/>
    <property type="evidence" value="ECO:0007669"/>
    <property type="project" value="UniProtKB-EC"/>
</dbReference>
<dbReference type="GO" id="GO:0009253">
    <property type="term" value="P:peptidoglycan catabolic process"/>
    <property type="evidence" value="ECO:0007669"/>
    <property type="project" value="InterPro"/>
</dbReference>
<feature type="region of interest" description="Disordered" evidence="4">
    <location>
        <begin position="281"/>
        <end position="300"/>
    </location>
</feature>
<dbReference type="PANTHER" id="PTHR30404">
    <property type="entry name" value="N-ACETYLMURAMOYL-L-ALANINE AMIDASE"/>
    <property type="match status" value="1"/>
</dbReference>
<evidence type="ECO:0000256" key="2">
    <source>
        <dbReference type="ARBA" id="ARBA00011901"/>
    </source>
</evidence>